<evidence type="ECO:0000313" key="3">
    <source>
        <dbReference type="EMBL" id="EPE25292.1"/>
    </source>
</evidence>
<accession>S3CFP4</accession>
<dbReference type="EMBL" id="KE145371">
    <property type="protein sequence ID" value="EPE25292.1"/>
    <property type="molecule type" value="Genomic_DNA"/>
</dbReference>
<organism evidence="3 4">
    <name type="scientific">Glarea lozoyensis (strain ATCC 20868 / MF5171)</name>
    <dbReference type="NCBI Taxonomy" id="1116229"/>
    <lineage>
        <taxon>Eukaryota</taxon>
        <taxon>Fungi</taxon>
        <taxon>Dikarya</taxon>
        <taxon>Ascomycota</taxon>
        <taxon>Pezizomycotina</taxon>
        <taxon>Leotiomycetes</taxon>
        <taxon>Helotiales</taxon>
        <taxon>Helotiaceae</taxon>
        <taxon>Glarea</taxon>
    </lineage>
</organism>
<dbReference type="RefSeq" id="XP_008086611.1">
    <property type="nucleotide sequence ID" value="XM_008088420.1"/>
</dbReference>
<feature type="domain" description="Heterokaryon incompatibility" evidence="1">
    <location>
        <begin position="22"/>
        <end position="111"/>
    </location>
</feature>
<dbReference type="HOGENOM" id="CLU_000288_138_11_1"/>
<protein>
    <submittedName>
        <fullName evidence="3">Uncharacterized protein</fullName>
    </submittedName>
</protein>
<dbReference type="PANTHER" id="PTHR10622:SF12">
    <property type="entry name" value="HET DOMAIN-CONTAINING PROTEIN"/>
    <property type="match status" value="1"/>
</dbReference>
<dbReference type="STRING" id="1116229.S3CFP4"/>
<dbReference type="Pfam" id="PF06985">
    <property type="entry name" value="HET"/>
    <property type="match status" value="1"/>
</dbReference>
<dbReference type="OrthoDB" id="674604at2759"/>
<gene>
    <name evidence="3" type="ORF">GLAREA_01204</name>
</gene>
<name>S3CFP4_GLAL2</name>
<dbReference type="Pfam" id="PF26640">
    <property type="entry name" value="DUF8212"/>
    <property type="match status" value="1"/>
</dbReference>
<sequence>MWLINTSTLKLEFFGDPENQKYAILSHTWEHEEVSFQDMIDLDKARSKAGFSKIDRTCELARSSGLKYAWVDTCCIDKSSSAELSEAINSMFEWYKLSKICYVYLSDLSEMSNVEADLPNCKWFTRGWTLQELIAPADIEFYNASWELKGSKTDLQEELSGITGIDVDILEDSELLSTACVARRMSWAADRSTTRIEDLAYCLFGLFDVNLPLIYGEGSKAFLRLQEAIVSSVHDLSLFAWTSTGDDQTYRGIFARNPSEFRSCNNFKRDTSPFTPRPKYFVTNRGLQFQSELQVYKGSLFMVLHCTGRRIPGTIAILLVKTSSGGVAQEDDISIPKIILPWESRLLEQRLCHRFYVTIYDSSGLGLEFNKQPSHLWSEGYEKLSGYFITDGHPNFTAAVVIGAPSRNTNITLSSSNQVFKNLYVVLGFTEPTDFTQTPIAPHASIVVPKTNEYNEYLRGVRSIFHRSLITHPSRHDVANFTADSIVNVGGLTRELVPRKQNFRLSVVAMTTESKGPGMYELVMELKEIFD</sequence>
<dbReference type="Proteomes" id="UP000016922">
    <property type="component" value="Unassembled WGS sequence"/>
</dbReference>
<feature type="domain" description="DUF8212" evidence="2">
    <location>
        <begin position="220"/>
        <end position="287"/>
    </location>
</feature>
<evidence type="ECO:0000259" key="1">
    <source>
        <dbReference type="Pfam" id="PF06985"/>
    </source>
</evidence>
<dbReference type="InterPro" id="IPR058525">
    <property type="entry name" value="DUF8212"/>
</dbReference>
<dbReference type="KEGG" id="glz:GLAREA_01204"/>
<dbReference type="eggNOG" id="KOG4177">
    <property type="taxonomic scope" value="Eukaryota"/>
</dbReference>
<dbReference type="GeneID" id="19460262"/>
<evidence type="ECO:0000313" key="4">
    <source>
        <dbReference type="Proteomes" id="UP000016922"/>
    </source>
</evidence>
<dbReference type="AlphaFoldDB" id="S3CFP4"/>
<reference evidence="3 4" key="1">
    <citation type="journal article" date="2013" name="BMC Genomics">
        <title>Genomics-driven discovery of the pneumocandin biosynthetic gene cluster in the fungus Glarea lozoyensis.</title>
        <authorList>
            <person name="Chen L."/>
            <person name="Yue Q."/>
            <person name="Zhang X."/>
            <person name="Xiang M."/>
            <person name="Wang C."/>
            <person name="Li S."/>
            <person name="Che Y."/>
            <person name="Ortiz-Lopez F.J."/>
            <person name="Bills G.F."/>
            <person name="Liu X."/>
            <person name="An Z."/>
        </authorList>
    </citation>
    <scope>NUCLEOTIDE SEQUENCE [LARGE SCALE GENOMIC DNA]</scope>
    <source>
        <strain evidence="4">ATCC 20868 / MF5171</strain>
    </source>
</reference>
<proteinExistence type="predicted"/>
<evidence type="ECO:0000259" key="2">
    <source>
        <dbReference type="Pfam" id="PF26640"/>
    </source>
</evidence>
<keyword evidence="4" id="KW-1185">Reference proteome</keyword>
<dbReference type="InterPro" id="IPR010730">
    <property type="entry name" value="HET"/>
</dbReference>
<dbReference type="PANTHER" id="PTHR10622">
    <property type="entry name" value="HET DOMAIN-CONTAINING PROTEIN"/>
    <property type="match status" value="1"/>
</dbReference>